<dbReference type="InterPro" id="IPR011335">
    <property type="entry name" value="Restrct_endonuc-II-like"/>
</dbReference>
<gene>
    <name evidence="1" type="ORF">AB0H72_14870</name>
</gene>
<dbReference type="RefSeq" id="WP_357978785.1">
    <property type="nucleotide sequence ID" value="NZ_JBFAIH010000007.1"/>
</dbReference>
<keyword evidence="2" id="KW-1185">Reference proteome</keyword>
<keyword evidence="1" id="KW-0255">Endonuclease</keyword>
<dbReference type="InterPro" id="IPR015105">
    <property type="entry name" value="NgoMIV"/>
</dbReference>
<evidence type="ECO:0000313" key="1">
    <source>
        <dbReference type="EMBL" id="MEV0363978.1"/>
    </source>
</evidence>
<dbReference type="EMBL" id="JBFAIH010000007">
    <property type="protein sequence ID" value="MEV0363978.1"/>
    <property type="molecule type" value="Genomic_DNA"/>
</dbReference>
<comment type="caution">
    <text evidence="1">The sequence shown here is derived from an EMBL/GenBank/DDBJ whole genome shotgun (WGS) entry which is preliminary data.</text>
</comment>
<dbReference type="InterPro" id="IPR037083">
    <property type="entry name" value="NgoMIV_sf"/>
</dbReference>
<proteinExistence type="predicted"/>
<dbReference type="Gene3D" id="3.40.50.10010">
    <property type="entry name" value="Type-2 restriction enzyme NgoMIV"/>
    <property type="match status" value="1"/>
</dbReference>
<name>A0ABV3F8E7_9NOCA</name>
<keyword evidence="1" id="KW-0378">Hydrolase</keyword>
<dbReference type="Pfam" id="PF09015">
    <property type="entry name" value="NgoMIV_restric"/>
    <property type="match status" value="1"/>
</dbReference>
<keyword evidence="1" id="KW-0540">Nuclease</keyword>
<dbReference type="Proteomes" id="UP001551658">
    <property type="component" value="Unassembled WGS sequence"/>
</dbReference>
<dbReference type="SUPFAM" id="SSF52980">
    <property type="entry name" value="Restriction endonuclease-like"/>
    <property type="match status" value="1"/>
</dbReference>
<protein>
    <submittedName>
        <fullName evidence="1">NgoMIV family type II restriction endonuclease</fullName>
    </submittedName>
</protein>
<dbReference type="CDD" id="cd22340">
    <property type="entry name" value="NgoMIV-like"/>
    <property type="match status" value="1"/>
</dbReference>
<accession>A0ABV3F8E7</accession>
<organism evidence="1 2">
    <name type="scientific">Nocardia fusca</name>
    <dbReference type="NCBI Taxonomy" id="941183"/>
    <lineage>
        <taxon>Bacteria</taxon>
        <taxon>Bacillati</taxon>
        <taxon>Actinomycetota</taxon>
        <taxon>Actinomycetes</taxon>
        <taxon>Mycobacteriales</taxon>
        <taxon>Nocardiaceae</taxon>
        <taxon>Nocardia</taxon>
    </lineage>
</organism>
<reference evidence="1 2" key="1">
    <citation type="submission" date="2024-06" db="EMBL/GenBank/DDBJ databases">
        <title>The Natural Products Discovery Center: Release of the First 8490 Sequenced Strains for Exploring Actinobacteria Biosynthetic Diversity.</title>
        <authorList>
            <person name="Kalkreuter E."/>
            <person name="Kautsar S.A."/>
            <person name="Yang D."/>
            <person name="Bader C.D."/>
            <person name="Teijaro C.N."/>
            <person name="Fluegel L."/>
            <person name="Davis C.M."/>
            <person name="Simpson J.R."/>
            <person name="Lauterbach L."/>
            <person name="Steele A.D."/>
            <person name="Gui C."/>
            <person name="Meng S."/>
            <person name="Li G."/>
            <person name="Viehrig K."/>
            <person name="Ye F."/>
            <person name="Su P."/>
            <person name="Kiefer A.F."/>
            <person name="Nichols A."/>
            <person name="Cepeda A.J."/>
            <person name="Yan W."/>
            <person name="Fan B."/>
            <person name="Jiang Y."/>
            <person name="Adhikari A."/>
            <person name="Zheng C.-J."/>
            <person name="Schuster L."/>
            <person name="Cowan T.M."/>
            <person name="Smanski M.J."/>
            <person name="Chevrette M.G."/>
            <person name="De Carvalho L.P.S."/>
            <person name="Shen B."/>
        </authorList>
    </citation>
    <scope>NUCLEOTIDE SEQUENCE [LARGE SCALE GENOMIC DNA]</scope>
    <source>
        <strain evidence="1 2">NPDC050671</strain>
    </source>
</reference>
<sequence length="287" mass="31350">MTAPFAAELCGYRISNGKPSTSDSNDAGSVEWGKAMFDVLGVPNDKPEVANIGSVMEQAAAMHLEGLRADLVVRQSRPAMEFGQYAHLAVFRNFARKYRTPDSGLADVIAEISEGSPSSVTDALVARLKAAGAAVTGNHELVSRLLDTMPEESMLKLDIAVAAPAPVNRLLIGVSSKWTLRTDRAQDCVSQGSKLVSLRRGHMPHYAVLTMEPRPSMLRLVAYGSGSVDCVYHLALQELREAAKVLEARRGLQNWPPRVLLERMVAQGRIRDYCELVAEVQRLPAWQ</sequence>
<evidence type="ECO:0000313" key="2">
    <source>
        <dbReference type="Proteomes" id="UP001551658"/>
    </source>
</evidence>
<dbReference type="GO" id="GO:0004519">
    <property type="term" value="F:endonuclease activity"/>
    <property type="evidence" value="ECO:0007669"/>
    <property type="project" value="UniProtKB-KW"/>
</dbReference>